<reference evidence="2" key="1">
    <citation type="submission" date="2022-10" db="EMBL/GenBank/DDBJ databases">
        <title>Tapping the CABI collections for fungal endophytes: first genome assemblies for Collariella, Neodidymelliopsis, Ascochyta clinopodiicola, Didymella pomorum, Didymosphaeria variabile, Neocosmospora piperis and Neocucurbitaria cava.</title>
        <authorList>
            <person name="Hill R."/>
        </authorList>
    </citation>
    <scope>NUCLEOTIDE SEQUENCE</scope>
    <source>
        <strain evidence="2">IMI 356814</strain>
    </source>
</reference>
<dbReference type="AlphaFoldDB" id="A0A9W9CGZ3"/>
<proteinExistence type="predicted"/>
<dbReference type="OrthoDB" id="10636626at2759"/>
<evidence type="ECO:0000313" key="2">
    <source>
        <dbReference type="EMBL" id="KAJ4361799.1"/>
    </source>
</evidence>
<comment type="caution">
    <text evidence="2">The sequence shown here is derived from an EMBL/GenBank/DDBJ whole genome shotgun (WGS) entry which is preliminary data.</text>
</comment>
<feature type="region of interest" description="Disordered" evidence="1">
    <location>
        <begin position="219"/>
        <end position="246"/>
    </location>
</feature>
<evidence type="ECO:0000313" key="3">
    <source>
        <dbReference type="Proteomes" id="UP001140560"/>
    </source>
</evidence>
<evidence type="ECO:0000256" key="1">
    <source>
        <dbReference type="SAM" id="MobiDB-lite"/>
    </source>
</evidence>
<protein>
    <submittedName>
        <fullName evidence="2">Uncharacterized protein</fullName>
    </submittedName>
</protein>
<accession>A0A9W9CGZ3</accession>
<organism evidence="2 3">
    <name type="scientific">Neocucurbitaria cava</name>
    <dbReference type="NCBI Taxonomy" id="798079"/>
    <lineage>
        <taxon>Eukaryota</taxon>
        <taxon>Fungi</taxon>
        <taxon>Dikarya</taxon>
        <taxon>Ascomycota</taxon>
        <taxon>Pezizomycotina</taxon>
        <taxon>Dothideomycetes</taxon>
        <taxon>Pleosporomycetidae</taxon>
        <taxon>Pleosporales</taxon>
        <taxon>Pleosporineae</taxon>
        <taxon>Cucurbitariaceae</taxon>
        <taxon>Neocucurbitaria</taxon>
    </lineage>
</organism>
<gene>
    <name evidence="2" type="ORF">N0V83_010740</name>
</gene>
<dbReference type="Proteomes" id="UP001140560">
    <property type="component" value="Unassembled WGS sequence"/>
</dbReference>
<sequence>MERPNPETDPDMFYPPRVPGWMDQVDLPEEAGYSYRHAKCPNCFQLKVQPHEDRECALSCATCGKSHTGKFCPARWMCWGWYKATAWRKPFEGEIRYVRPSEEDLPVLRRFDPGFFNKVMPIKEHHSLKRKREAEDEVEELDVPSLKRKYLEASRVSEVKQVLAAQAIHHKQENIRTLTREREAAEDRNKEQAEQLRQAHAQIRDLQAEIVRLSGRLREQILEGPHPTESSEEELPYQPIKVDSEE</sequence>
<keyword evidence="3" id="KW-1185">Reference proteome</keyword>
<name>A0A9W9CGZ3_9PLEO</name>
<dbReference type="EMBL" id="JAPEUY010000022">
    <property type="protein sequence ID" value="KAJ4361799.1"/>
    <property type="molecule type" value="Genomic_DNA"/>
</dbReference>